<name>D8QLF3_SCHCM</name>
<feature type="region of interest" description="Disordered" evidence="8">
    <location>
        <begin position="1"/>
        <end position="23"/>
    </location>
</feature>
<dbReference type="Proteomes" id="UP000007431">
    <property type="component" value="Unassembled WGS sequence"/>
</dbReference>
<dbReference type="Pfam" id="PF00075">
    <property type="entry name" value="RNase_H"/>
    <property type="match status" value="1"/>
</dbReference>
<dbReference type="STRING" id="578458.D8QLF3"/>
<dbReference type="GO" id="GO:0004523">
    <property type="term" value="F:RNA-DNA hybrid ribonuclease activity"/>
    <property type="evidence" value="ECO:0007669"/>
    <property type="project" value="UniProtKB-EC"/>
</dbReference>
<dbReference type="CDD" id="cd13934">
    <property type="entry name" value="RNase_H_Dikarya_like"/>
    <property type="match status" value="1"/>
</dbReference>
<comment type="catalytic activity">
    <reaction evidence="1">
        <text>Endonucleolytic cleavage to 5'-phosphomonoester.</text>
        <dbReference type="EC" id="3.1.26.4"/>
    </reaction>
</comment>
<dbReference type="SUPFAM" id="SSF53098">
    <property type="entry name" value="Ribonuclease H-like"/>
    <property type="match status" value="1"/>
</dbReference>
<evidence type="ECO:0000256" key="7">
    <source>
        <dbReference type="ARBA" id="ARBA00022801"/>
    </source>
</evidence>
<dbReference type="PROSITE" id="PS50879">
    <property type="entry name" value="RNASE_H_1"/>
    <property type="match status" value="1"/>
</dbReference>
<evidence type="ECO:0000256" key="6">
    <source>
        <dbReference type="ARBA" id="ARBA00022759"/>
    </source>
</evidence>
<organism evidence="11">
    <name type="scientific">Schizophyllum commune (strain H4-8 / FGSC 9210)</name>
    <name type="common">Split gill fungus</name>
    <dbReference type="NCBI Taxonomy" id="578458"/>
    <lineage>
        <taxon>Eukaryota</taxon>
        <taxon>Fungi</taxon>
        <taxon>Dikarya</taxon>
        <taxon>Basidiomycota</taxon>
        <taxon>Agaricomycotina</taxon>
        <taxon>Agaricomycetes</taxon>
        <taxon>Agaricomycetidae</taxon>
        <taxon>Agaricales</taxon>
        <taxon>Schizophyllaceae</taxon>
        <taxon>Schizophyllum</taxon>
    </lineage>
</organism>
<dbReference type="InterPro" id="IPR050092">
    <property type="entry name" value="RNase_H"/>
</dbReference>
<dbReference type="HOGENOM" id="CLU_030894_4_0_1"/>
<gene>
    <name evidence="10" type="ORF">SCHCODRAFT_238715</name>
</gene>
<dbReference type="VEuPathDB" id="FungiDB:SCHCODRAFT_02558612"/>
<feature type="compositionally biased region" description="Low complexity" evidence="8">
    <location>
        <begin position="1"/>
        <end position="18"/>
    </location>
</feature>
<evidence type="ECO:0000259" key="9">
    <source>
        <dbReference type="PROSITE" id="PS50879"/>
    </source>
</evidence>
<dbReference type="OrthoDB" id="407198at2759"/>
<keyword evidence="6" id="KW-0255">Endonuclease</keyword>
<dbReference type="GeneID" id="9596524"/>
<keyword evidence="11" id="KW-1185">Reference proteome</keyword>
<evidence type="ECO:0000313" key="11">
    <source>
        <dbReference type="Proteomes" id="UP000007431"/>
    </source>
</evidence>
<dbReference type="InParanoid" id="D8QLF3"/>
<keyword evidence="7" id="KW-0378">Hydrolase</keyword>
<accession>D8QLF3</accession>
<dbReference type="InterPro" id="IPR002156">
    <property type="entry name" value="RNaseH_domain"/>
</dbReference>
<evidence type="ECO:0000256" key="2">
    <source>
        <dbReference type="ARBA" id="ARBA00005300"/>
    </source>
</evidence>
<dbReference type="InterPro" id="IPR036397">
    <property type="entry name" value="RNaseH_sf"/>
</dbReference>
<dbReference type="GO" id="GO:0046872">
    <property type="term" value="F:metal ion binding"/>
    <property type="evidence" value="ECO:0007669"/>
    <property type="project" value="UniProtKB-KW"/>
</dbReference>
<evidence type="ECO:0000313" key="10">
    <source>
        <dbReference type="EMBL" id="EFI91252.1"/>
    </source>
</evidence>
<dbReference type="Gene3D" id="3.30.420.10">
    <property type="entry name" value="Ribonuclease H-like superfamily/Ribonuclease H"/>
    <property type="match status" value="1"/>
</dbReference>
<dbReference type="RefSeq" id="XP_003026155.1">
    <property type="nucleotide sequence ID" value="XM_003026109.1"/>
</dbReference>
<evidence type="ECO:0000256" key="8">
    <source>
        <dbReference type="SAM" id="MobiDB-lite"/>
    </source>
</evidence>
<dbReference type="PANTHER" id="PTHR10642">
    <property type="entry name" value="RIBONUCLEASE H1"/>
    <property type="match status" value="1"/>
</dbReference>
<dbReference type="EMBL" id="GL377318">
    <property type="protein sequence ID" value="EFI91252.1"/>
    <property type="molecule type" value="Genomic_DNA"/>
</dbReference>
<evidence type="ECO:0000256" key="4">
    <source>
        <dbReference type="ARBA" id="ARBA00022722"/>
    </source>
</evidence>
<comment type="similarity">
    <text evidence="2">Belongs to the RNase H family.</text>
</comment>
<dbReference type="InterPro" id="IPR012337">
    <property type="entry name" value="RNaseH-like_sf"/>
</dbReference>
<dbReference type="GO" id="GO:0003676">
    <property type="term" value="F:nucleic acid binding"/>
    <property type="evidence" value="ECO:0007669"/>
    <property type="project" value="InterPro"/>
</dbReference>
<keyword evidence="4" id="KW-0540">Nuclease</keyword>
<dbReference type="EC" id="3.1.26.4" evidence="3"/>
<dbReference type="eggNOG" id="KOG3752">
    <property type="taxonomic scope" value="Eukaryota"/>
</dbReference>
<dbReference type="AlphaFoldDB" id="D8QLF3"/>
<protein>
    <recommendedName>
        <fullName evidence="3">ribonuclease H</fullName>
        <ecNumber evidence="3">3.1.26.4</ecNumber>
    </recommendedName>
</protein>
<dbReference type="OMA" id="ESERICH"/>
<sequence length="278" mass="30482">MPGTVTPSTVQSASSSTSESRHECQYPDIAIDPTTNEYPFQRKMVFCELLTSQFTPAQLVQVCGECLQYSARCCTHVGLGKACHHFRLVFTSGACVDGRAGISVVLGQIGPGIDQFAQPVTDEMDPGQKRTSQRAELLAALIGVRRAMDGDLHEYEGYDPSAMKERIIATDSEYVVKGMTEWMGQWKRNGWKTSMGMTPANLDLFQLLERTIEEMEVEHNAVFGFWQVPKSVNREADKMARAAARGGVKVVPEKAAEGSAEGARKRLVKVGAVEGEKS</sequence>
<reference evidence="10 11" key="1">
    <citation type="journal article" date="2010" name="Nat. Biotechnol.">
        <title>Genome sequence of the model mushroom Schizophyllum commune.</title>
        <authorList>
            <person name="Ohm R.A."/>
            <person name="de Jong J.F."/>
            <person name="Lugones L.G."/>
            <person name="Aerts A."/>
            <person name="Kothe E."/>
            <person name="Stajich J.E."/>
            <person name="de Vries R.P."/>
            <person name="Record E."/>
            <person name="Levasseur A."/>
            <person name="Baker S.E."/>
            <person name="Bartholomew K.A."/>
            <person name="Coutinho P.M."/>
            <person name="Erdmann S."/>
            <person name="Fowler T.J."/>
            <person name="Gathman A.C."/>
            <person name="Lombard V."/>
            <person name="Henrissat B."/>
            <person name="Knabe N."/>
            <person name="Kuees U."/>
            <person name="Lilly W.W."/>
            <person name="Lindquist E."/>
            <person name="Lucas S."/>
            <person name="Magnuson J.K."/>
            <person name="Piumi F."/>
            <person name="Raudaskoski M."/>
            <person name="Salamov A."/>
            <person name="Schmutz J."/>
            <person name="Schwarze F.W.M.R."/>
            <person name="vanKuyk P.A."/>
            <person name="Horton J.S."/>
            <person name="Grigoriev I.V."/>
            <person name="Woesten H.A.B."/>
        </authorList>
    </citation>
    <scope>NUCLEOTIDE SEQUENCE [LARGE SCALE GENOMIC DNA]</scope>
    <source>
        <strain evidence="11">H4-8 / FGSC 9210</strain>
    </source>
</reference>
<evidence type="ECO:0000256" key="1">
    <source>
        <dbReference type="ARBA" id="ARBA00000077"/>
    </source>
</evidence>
<evidence type="ECO:0000256" key="3">
    <source>
        <dbReference type="ARBA" id="ARBA00012180"/>
    </source>
</evidence>
<proteinExistence type="inferred from homology"/>
<dbReference type="KEGG" id="scm:SCHCO_02558612"/>
<evidence type="ECO:0000256" key="5">
    <source>
        <dbReference type="ARBA" id="ARBA00022723"/>
    </source>
</evidence>
<keyword evidence="5" id="KW-0479">Metal-binding</keyword>
<dbReference type="GO" id="GO:0043137">
    <property type="term" value="P:DNA replication, removal of RNA primer"/>
    <property type="evidence" value="ECO:0007669"/>
    <property type="project" value="TreeGrafter"/>
</dbReference>
<feature type="domain" description="RNase H type-1" evidence="9">
    <location>
        <begin position="83"/>
        <end position="245"/>
    </location>
</feature>
<dbReference type="PANTHER" id="PTHR10642:SF26">
    <property type="entry name" value="RIBONUCLEASE H1"/>
    <property type="match status" value="1"/>
</dbReference>